<dbReference type="Proteomes" id="UP000008319">
    <property type="component" value="Chromosome"/>
</dbReference>
<dbReference type="InterPro" id="IPR005039">
    <property type="entry name" value="Ant_C"/>
</dbReference>
<dbReference type="AlphaFoldDB" id="B4EVI4"/>
<dbReference type="eggNOG" id="COG3646">
    <property type="taxonomic scope" value="Bacteria"/>
</dbReference>
<gene>
    <name evidence="2" type="ordered locus">PMI0910</name>
</gene>
<evidence type="ECO:0000313" key="3">
    <source>
        <dbReference type="Proteomes" id="UP000008319"/>
    </source>
</evidence>
<dbReference type="EnsemblBacteria" id="CAR42032">
    <property type="protein sequence ID" value="CAR42032"/>
    <property type="gene ID" value="PMI0910"/>
</dbReference>
<evidence type="ECO:0000313" key="2">
    <source>
        <dbReference type="EMBL" id="CAR42032.1"/>
    </source>
</evidence>
<dbReference type="HOGENOM" id="CLU_046670_7_3_6"/>
<dbReference type="Pfam" id="PF09669">
    <property type="entry name" value="Phage_pRha"/>
    <property type="match status" value="1"/>
</dbReference>
<proteinExistence type="predicted"/>
<dbReference type="eggNOG" id="COG3645">
    <property type="taxonomic scope" value="Bacteria"/>
</dbReference>
<protein>
    <submittedName>
        <fullName evidence="2">Phage antirepressor</fullName>
    </submittedName>
</protein>
<evidence type="ECO:0000259" key="1">
    <source>
        <dbReference type="Pfam" id="PF03374"/>
    </source>
</evidence>
<feature type="domain" description="Antirepressor protein C-terminal" evidence="1">
    <location>
        <begin position="132"/>
        <end position="232"/>
    </location>
</feature>
<dbReference type="InterPro" id="IPR014054">
    <property type="entry name" value="Phage_regulatory_Rha"/>
</dbReference>
<dbReference type="Pfam" id="PF03374">
    <property type="entry name" value="ANT"/>
    <property type="match status" value="1"/>
</dbReference>
<dbReference type="GO" id="GO:0003677">
    <property type="term" value="F:DNA binding"/>
    <property type="evidence" value="ECO:0007669"/>
    <property type="project" value="InterPro"/>
</dbReference>
<keyword evidence="3" id="KW-1185">Reference proteome</keyword>
<dbReference type="KEGG" id="pmr:PMI0910"/>
<reference evidence="2 3" key="1">
    <citation type="journal article" date="2008" name="J. Bacteriol.">
        <title>Complete genome sequence of uropathogenic Proteus mirabilis, a master of both adherence and motility.</title>
        <authorList>
            <person name="Pearson M.M."/>
            <person name="Sebaihia M."/>
            <person name="Churcher C."/>
            <person name="Quail M.A."/>
            <person name="Seshasayee A.S."/>
            <person name="Luscombe N.M."/>
            <person name="Abdellah Z."/>
            <person name="Arrosmith C."/>
            <person name="Atkin B."/>
            <person name="Chillingworth T."/>
            <person name="Hauser H."/>
            <person name="Jagels K."/>
            <person name="Moule S."/>
            <person name="Mungall K."/>
            <person name="Norbertczak H."/>
            <person name="Rabbinowitsch E."/>
            <person name="Walker D."/>
            <person name="Whithead S."/>
            <person name="Thomson N.R."/>
            <person name="Rather P.N."/>
            <person name="Parkhill J."/>
            <person name="Mobley H.L."/>
        </authorList>
    </citation>
    <scope>NUCLEOTIDE SEQUENCE [LARGE SCALE GENOMIC DNA]</scope>
    <source>
        <strain evidence="2 3">HI4320</strain>
    </source>
</reference>
<organism evidence="2 3">
    <name type="scientific">Proteus mirabilis (strain HI4320)</name>
    <dbReference type="NCBI Taxonomy" id="529507"/>
    <lineage>
        <taxon>Bacteria</taxon>
        <taxon>Pseudomonadati</taxon>
        <taxon>Pseudomonadota</taxon>
        <taxon>Gammaproteobacteria</taxon>
        <taxon>Enterobacterales</taxon>
        <taxon>Morganellaceae</taxon>
        <taxon>Proteus</taxon>
    </lineage>
</organism>
<accession>B4EVI4</accession>
<sequence>MERNSMMQKIMEVSVLPIMNRELTMSSREIASLTGSNHSDVKRSADRLFVAQILTQPLAEFPFEHNGNQYTEYRFNKRDSLVLVARLSPQFTAKIVDRWQELESKMQPVIPQTLPEALRLAADLAEEKQKLESELAIATPKAQFVDNYVLSHGSMTFRQVCKLLQAKETDFRCFLIDKKIMYRLNNTFTPYQTHVDLGRFEIKTGTNQKNNHAFAQSRFTTKGVKWIAGLWAEYKVEDEI</sequence>
<name>B4EVI4_PROMH</name>
<dbReference type="EMBL" id="AM942759">
    <property type="protein sequence ID" value="CAR42032.1"/>
    <property type="molecule type" value="Genomic_DNA"/>
</dbReference>